<dbReference type="EMBL" id="JYDH01000137">
    <property type="protein sequence ID" value="KRY30595.1"/>
    <property type="molecule type" value="Genomic_DNA"/>
</dbReference>
<reference evidence="2 3" key="1">
    <citation type="submission" date="2015-01" db="EMBL/GenBank/DDBJ databases">
        <title>Evolution of Trichinella species and genotypes.</title>
        <authorList>
            <person name="Korhonen P.K."/>
            <person name="Edoardo P."/>
            <person name="Giuseppe L.R."/>
            <person name="Gasser R.B."/>
        </authorList>
    </citation>
    <scope>NUCLEOTIDE SEQUENCE [LARGE SCALE GENOMIC DNA]</scope>
    <source>
        <strain evidence="2">ISS3</strain>
    </source>
</reference>
<dbReference type="AlphaFoldDB" id="A0A0V1B251"/>
<dbReference type="Proteomes" id="UP000054776">
    <property type="component" value="Unassembled WGS sequence"/>
</dbReference>
<accession>A0A0V1B251</accession>
<evidence type="ECO:0000313" key="2">
    <source>
        <dbReference type="EMBL" id="KRY30595.1"/>
    </source>
</evidence>
<dbReference type="InParanoid" id="A0A0V1B251"/>
<feature type="transmembrane region" description="Helical" evidence="1">
    <location>
        <begin position="161"/>
        <end position="191"/>
    </location>
</feature>
<gene>
    <name evidence="2" type="ORF">T01_4627</name>
</gene>
<sequence length="241" mass="27419">MKLKVTNHVENDSECAAFLTYWKSVIWTTSTCGEQENASEEEARKERRQKTRMTNRRWNIYRSIRSFDNPVVRRSKTDTTISRLAHFNQLKENAVIAIAVAVARVVITILIRIADSLNLPGSCLRMVTLCKSEYDQNRVRVDNTVVDRTRLISTLQAALHFYASVVALLVVILCLLVVFIPLWPLCCSVFLKAEQIQLVKKQSSSSSSPPPLFAIFPYKCRLFGNSFDSSERSLSILANEK</sequence>
<evidence type="ECO:0000313" key="3">
    <source>
        <dbReference type="Proteomes" id="UP000054776"/>
    </source>
</evidence>
<evidence type="ECO:0000256" key="1">
    <source>
        <dbReference type="SAM" id="Phobius"/>
    </source>
</evidence>
<protein>
    <submittedName>
        <fullName evidence="2">Uncharacterized protein</fullName>
    </submittedName>
</protein>
<keyword evidence="1" id="KW-1133">Transmembrane helix</keyword>
<comment type="caution">
    <text evidence="2">The sequence shown here is derived from an EMBL/GenBank/DDBJ whole genome shotgun (WGS) entry which is preliminary data.</text>
</comment>
<keyword evidence="3" id="KW-1185">Reference proteome</keyword>
<proteinExistence type="predicted"/>
<feature type="transmembrane region" description="Helical" evidence="1">
    <location>
        <begin position="93"/>
        <end position="114"/>
    </location>
</feature>
<keyword evidence="1" id="KW-0812">Transmembrane</keyword>
<keyword evidence="1" id="KW-0472">Membrane</keyword>
<organism evidence="2 3">
    <name type="scientific">Trichinella spiralis</name>
    <name type="common">Trichina worm</name>
    <dbReference type="NCBI Taxonomy" id="6334"/>
    <lineage>
        <taxon>Eukaryota</taxon>
        <taxon>Metazoa</taxon>
        <taxon>Ecdysozoa</taxon>
        <taxon>Nematoda</taxon>
        <taxon>Enoplea</taxon>
        <taxon>Dorylaimia</taxon>
        <taxon>Trichinellida</taxon>
        <taxon>Trichinellidae</taxon>
        <taxon>Trichinella</taxon>
    </lineage>
</organism>
<dbReference type="OrthoDB" id="10552267at2759"/>
<name>A0A0V1B251_TRISP</name>